<protein>
    <submittedName>
        <fullName evidence="1">Uncharacterized protein</fullName>
    </submittedName>
</protein>
<gene>
    <name evidence="1" type="ORF">NEZAVI_LOCUS3304</name>
</gene>
<organism evidence="1 2">
    <name type="scientific">Nezara viridula</name>
    <name type="common">Southern green stink bug</name>
    <name type="synonym">Cimex viridulus</name>
    <dbReference type="NCBI Taxonomy" id="85310"/>
    <lineage>
        <taxon>Eukaryota</taxon>
        <taxon>Metazoa</taxon>
        <taxon>Ecdysozoa</taxon>
        <taxon>Arthropoda</taxon>
        <taxon>Hexapoda</taxon>
        <taxon>Insecta</taxon>
        <taxon>Pterygota</taxon>
        <taxon>Neoptera</taxon>
        <taxon>Paraneoptera</taxon>
        <taxon>Hemiptera</taxon>
        <taxon>Heteroptera</taxon>
        <taxon>Panheteroptera</taxon>
        <taxon>Pentatomomorpha</taxon>
        <taxon>Pentatomoidea</taxon>
        <taxon>Pentatomidae</taxon>
        <taxon>Pentatominae</taxon>
        <taxon>Nezara</taxon>
    </lineage>
</organism>
<dbReference type="AlphaFoldDB" id="A0A9P0EET9"/>
<reference evidence="1" key="1">
    <citation type="submission" date="2022-01" db="EMBL/GenBank/DDBJ databases">
        <authorList>
            <person name="King R."/>
        </authorList>
    </citation>
    <scope>NUCLEOTIDE SEQUENCE</scope>
</reference>
<accession>A0A9P0EET9</accession>
<dbReference type="EMBL" id="OV725077">
    <property type="protein sequence ID" value="CAH1392496.1"/>
    <property type="molecule type" value="Genomic_DNA"/>
</dbReference>
<evidence type="ECO:0000313" key="2">
    <source>
        <dbReference type="Proteomes" id="UP001152798"/>
    </source>
</evidence>
<name>A0A9P0EET9_NEZVI</name>
<keyword evidence="2" id="KW-1185">Reference proteome</keyword>
<evidence type="ECO:0000313" key="1">
    <source>
        <dbReference type="EMBL" id="CAH1392496.1"/>
    </source>
</evidence>
<sequence length="69" mass="7943">MAAPIRATKASNNSTKLPTAVLKPSLSFTHRLQYQFYSFIFNHLSHLYQNICIKSTQQYLPKISLRLDS</sequence>
<dbReference type="Proteomes" id="UP001152798">
    <property type="component" value="Chromosome 1"/>
</dbReference>
<proteinExistence type="predicted"/>